<feature type="signal peptide" evidence="1">
    <location>
        <begin position="1"/>
        <end position="24"/>
    </location>
</feature>
<dbReference type="Pfam" id="PF06585">
    <property type="entry name" value="JHBP"/>
    <property type="match status" value="1"/>
</dbReference>
<dbReference type="PANTHER" id="PTHR20993:SF0">
    <property type="entry name" value="GH07914P"/>
    <property type="match status" value="1"/>
</dbReference>
<protein>
    <submittedName>
        <fullName evidence="2">Putative hemolymph juvenile hormone binding protein</fullName>
    </submittedName>
</protein>
<dbReference type="AlphaFoldDB" id="A0A1L8EIC9"/>
<sequence>MFKLRHLFLIYTVILLIFLNTCQANEESRQPEGRTKFDDDLRDFMEFVKLQMKCGYEPAGIPTLAPYEEDFKEFNIAGNTWSLKGNLSNLIITGLNEFDIVDLNWNNVLQKITFDFKFPSILAKSSYILNGITGVFGPIIGFHGDGLFQLELMNLRAHGSFKLRPNLTGGLTIWSFKVKLDLETSKSKTTGIMDSVIYSKFFNSWIEEFIRLTFEDNGEAVSDALEYLVVPPLNKALKNVSMIELVALIMGLAQDVIPSEAIC</sequence>
<evidence type="ECO:0000313" key="2">
    <source>
        <dbReference type="EMBL" id="JAV18500.1"/>
    </source>
</evidence>
<dbReference type="EMBL" id="GFDG01000299">
    <property type="protein sequence ID" value="JAV18500.1"/>
    <property type="molecule type" value="Transcribed_RNA"/>
</dbReference>
<dbReference type="InterPro" id="IPR038606">
    <property type="entry name" value="To_sf"/>
</dbReference>
<feature type="chain" id="PRO_5013086542" evidence="1">
    <location>
        <begin position="25"/>
        <end position="263"/>
    </location>
</feature>
<keyword evidence="1" id="KW-0732">Signal</keyword>
<name>A0A1L8EIC9_HAEIR</name>
<reference evidence="2" key="1">
    <citation type="submission" date="2017-01" db="EMBL/GenBank/DDBJ databases">
        <title>An insight into the sialome and mialome of the horn fly, Haematobia irritans.</title>
        <authorList>
            <person name="Breijo M."/>
            <person name="Boiani M."/>
            <person name="Ures X."/>
            <person name="Rocha S."/>
            <person name="Sequeira M."/>
            <person name="Ribeiro J.M."/>
        </authorList>
    </citation>
    <scope>NUCLEOTIDE SEQUENCE</scope>
</reference>
<dbReference type="Gene3D" id="3.15.10.30">
    <property type="entry name" value="Haemolymph juvenile hormone binding protein"/>
    <property type="match status" value="1"/>
</dbReference>
<dbReference type="PANTHER" id="PTHR20993">
    <property type="entry name" value="GH07914P"/>
    <property type="match status" value="1"/>
</dbReference>
<dbReference type="InterPro" id="IPR010562">
    <property type="entry name" value="Haemolymph_juvenile_hormone-bd"/>
</dbReference>
<evidence type="ECO:0000256" key="1">
    <source>
        <dbReference type="SAM" id="SignalP"/>
    </source>
</evidence>
<organism evidence="2">
    <name type="scientific">Haematobia irritans</name>
    <name type="common">Horn fly</name>
    <name type="synonym">Conops irritans</name>
    <dbReference type="NCBI Taxonomy" id="7368"/>
    <lineage>
        <taxon>Eukaryota</taxon>
        <taxon>Metazoa</taxon>
        <taxon>Ecdysozoa</taxon>
        <taxon>Arthropoda</taxon>
        <taxon>Hexapoda</taxon>
        <taxon>Insecta</taxon>
        <taxon>Pterygota</taxon>
        <taxon>Neoptera</taxon>
        <taxon>Endopterygota</taxon>
        <taxon>Diptera</taxon>
        <taxon>Brachycera</taxon>
        <taxon>Muscomorpha</taxon>
        <taxon>Muscoidea</taxon>
        <taxon>Muscidae</taxon>
        <taxon>Haematobia</taxon>
    </lineage>
</organism>
<dbReference type="SMART" id="SM00700">
    <property type="entry name" value="JHBP"/>
    <property type="match status" value="1"/>
</dbReference>
<accession>A0A1L8EIC9</accession>
<proteinExistence type="predicted"/>